<keyword evidence="4" id="KW-1015">Disulfide bond</keyword>
<evidence type="ECO:0000256" key="4">
    <source>
        <dbReference type="ARBA" id="ARBA00023157"/>
    </source>
</evidence>
<dbReference type="EMBL" id="OU896718">
    <property type="protein sequence ID" value="CAH1119260.1"/>
    <property type="molecule type" value="Genomic_DNA"/>
</dbReference>
<dbReference type="PROSITE" id="PS00941">
    <property type="entry name" value="CARBOXYLESTERASE_B_2"/>
    <property type="match status" value="1"/>
</dbReference>
<dbReference type="Pfam" id="PF00135">
    <property type="entry name" value="COesterase"/>
    <property type="match status" value="1"/>
</dbReference>
<evidence type="ECO:0000256" key="2">
    <source>
        <dbReference type="ARBA" id="ARBA00022487"/>
    </source>
</evidence>
<dbReference type="SUPFAM" id="SSF53474">
    <property type="entry name" value="alpha/beta-Hydrolases"/>
    <property type="match status" value="1"/>
</dbReference>
<dbReference type="PANTHER" id="PTHR43142:SF1">
    <property type="entry name" value="CARBOXYLIC ESTER HYDROLASE"/>
    <property type="match status" value="1"/>
</dbReference>
<sequence>MENNRLSKICYVRLLDLEKNVIRFNWLSQVKEYFIFADCENLWQRFLNYNSKKLMNDILDEFKEKLILFDSERLRDEDCLYVNVYTPASNQSNRLPVLVYIHGGAFMFSYGGSYGPQILLDRDVVYVNFNYRLGPLGFLSTEDDIVPGNNGVKDQILALKWIKDNIKYFGGNPDSITIHGMSAGGASVQLHYLSPKSKGLFSRGISQSGTALNPWVLVEKSLETAKILSSSLGCPTEDNKLMPWLYNPFSPFGLVVDSWSSDPVLPIHPLKLLNDGKVQDLPLLISYTSAEGLYPASDFYNDELLEYLDIHWNEILPHILHYNNVIAEDKLNITSETIRLNYLGTRNLNKESYPEFVQILSDRLFLHDLEKAGRLHAMAVKSPVYCYYFNYRGAHSDSEFRTNSTENIGVSHADDTCYVVKTKLDTLSTEADRKMSEIFVDMFLSFMNTGKPNTSPDWKPLSRERYTPWNQLHISSPDSLFAEEKETIVGKKIWDKLEFLENERLFKHKEEL</sequence>
<dbReference type="GO" id="GO:0052689">
    <property type="term" value="F:carboxylic ester hydrolase activity"/>
    <property type="evidence" value="ECO:0007669"/>
    <property type="project" value="UniProtKB-KW"/>
</dbReference>
<keyword evidence="5" id="KW-0325">Glycoprotein</keyword>
<keyword evidence="3 6" id="KW-0378">Hydrolase</keyword>
<evidence type="ECO:0000313" key="9">
    <source>
        <dbReference type="Proteomes" id="UP001153737"/>
    </source>
</evidence>
<dbReference type="InterPro" id="IPR019826">
    <property type="entry name" value="Carboxylesterase_B_AS"/>
</dbReference>
<dbReference type="EC" id="3.1.1.-" evidence="6"/>
<dbReference type="AlphaFoldDB" id="A0A9P0DFG2"/>
<evidence type="ECO:0000256" key="3">
    <source>
        <dbReference type="ARBA" id="ARBA00022801"/>
    </source>
</evidence>
<proteinExistence type="inferred from homology"/>
<name>A0A9P0DFG2_PHACE</name>
<evidence type="ECO:0000256" key="1">
    <source>
        <dbReference type="ARBA" id="ARBA00005964"/>
    </source>
</evidence>
<dbReference type="Proteomes" id="UP001153737">
    <property type="component" value="Chromosome 12"/>
</dbReference>
<organism evidence="8 9">
    <name type="scientific">Phaedon cochleariae</name>
    <name type="common">Mustard beetle</name>
    <dbReference type="NCBI Taxonomy" id="80249"/>
    <lineage>
        <taxon>Eukaryota</taxon>
        <taxon>Metazoa</taxon>
        <taxon>Ecdysozoa</taxon>
        <taxon>Arthropoda</taxon>
        <taxon>Hexapoda</taxon>
        <taxon>Insecta</taxon>
        <taxon>Pterygota</taxon>
        <taxon>Neoptera</taxon>
        <taxon>Endopterygota</taxon>
        <taxon>Coleoptera</taxon>
        <taxon>Polyphaga</taxon>
        <taxon>Cucujiformia</taxon>
        <taxon>Chrysomeloidea</taxon>
        <taxon>Chrysomelidae</taxon>
        <taxon>Chrysomelinae</taxon>
        <taxon>Chrysomelini</taxon>
        <taxon>Phaedon</taxon>
    </lineage>
</organism>
<dbReference type="InterPro" id="IPR002018">
    <property type="entry name" value="CarbesteraseB"/>
</dbReference>
<dbReference type="Gene3D" id="3.40.50.1820">
    <property type="entry name" value="alpha/beta hydrolase"/>
    <property type="match status" value="1"/>
</dbReference>
<dbReference type="PROSITE" id="PS00122">
    <property type="entry name" value="CARBOXYLESTERASE_B_1"/>
    <property type="match status" value="1"/>
</dbReference>
<protein>
    <recommendedName>
        <fullName evidence="6">Carboxylic ester hydrolase</fullName>
        <ecNumber evidence="6">3.1.1.-</ecNumber>
    </recommendedName>
</protein>
<dbReference type="InterPro" id="IPR019819">
    <property type="entry name" value="Carboxylesterase_B_CS"/>
</dbReference>
<keyword evidence="9" id="KW-1185">Reference proteome</keyword>
<dbReference type="PANTHER" id="PTHR43142">
    <property type="entry name" value="CARBOXYLIC ESTER HYDROLASE"/>
    <property type="match status" value="1"/>
</dbReference>
<accession>A0A9P0DFG2</accession>
<feature type="domain" description="Carboxylesterase type B" evidence="7">
    <location>
        <begin position="70"/>
        <end position="465"/>
    </location>
</feature>
<comment type="similarity">
    <text evidence="1 6">Belongs to the type-B carboxylesterase/lipase family.</text>
</comment>
<evidence type="ECO:0000256" key="5">
    <source>
        <dbReference type="ARBA" id="ARBA00023180"/>
    </source>
</evidence>
<reference evidence="8" key="2">
    <citation type="submission" date="2022-10" db="EMBL/GenBank/DDBJ databases">
        <authorList>
            <consortium name="ENA_rothamsted_submissions"/>
            <consortium name="culmorum"/>
            <person name="King R."/>
        </authorList>
    </citation>
    <scope>NUCLEOTIDE SEQUENCE</scope>
</reference>
<reference evidence="8" key="1">
    <citation type="submission" date="2022-01" db="EMBL/GenBank/DDBJ databases">
        <authorList>
            <person name="King R."/>
        </authorList>
    </citation>
    <scope>NUCLEOTIDE SEQUENCE</scope>
</reference>
<gene>
    <name evidence="8" type="ORF">PHAECO_LOCUS3382</name>
</gene>
<evidence type="ECO:0000313" key="8">
    <source>
        <dbReference type="EMBL" id="CAH1119260.1"/>
    </source>
</evidence>
<evidence type="ECO:0000256" key="6">
    <source>
        <dbReference type="RuleBase" id="RU361235"/>
    </source>
</evidence>
<keyword evidence="2" id="KW-0719">Serine esterase</keyword>
<evidence type="ECO:0000259" key="7">
    <source>
        <dbReference type="Pfam" id="PF00135"/>
    </source>
</evidence>
<dbReference type="InterPro" id="IPR029058">
    <property type="entry name" value="AB_hydrolase_fold"/>
</dbReference>